<feature type="compositionally biased region" description="Low complexity" evidence="1">
    <location>
        <begin position="116"/>
        <end position="126"/>
    </location>
</feature>
<dbReference type="EMBL" id="QKRX01000003">
    <property type="protein sequence ID" value="RAU19059.1"/>
    <property type="molecule type" value="Genomic_DNA"/>
</dbReference>
<accession>A0A364NPN2</accession>
<evidence type="ECO:0000256" key="1">
    <source>
        <dbReference type="SAM" id="MobiDB-lite"/>
    </source>
</evidence>
<sequence length="308" mass="33538">MTETESEVMLAQESQRHTYLQALGVQSWLPRGALPYAAPSAPWVEAFTWPPTERFEQWGDAFDDTPAEAAATEQQAAPVTPAVNAPRGVSRALESLQGIFAPEGTSSQKVPALAQTPPVSSETTSPVSALDMSYQPERVAPLQNPLAERYPEPQFSLVLIKLGELLIVDSLPPQGRQSFSPAHIRFVSALARSLGVQGYEINPILHHWPAFVGSALNQGPDEALRSVRRQLGNLLKSQEIKRVLLLGEASAQWILEQPEPLDSLRGLRFSLRAGVAAVSSHSVTALLRIPELKAELWADLQPLLAART</sequence>
<dbReference type="SUPFAM" id="SSF52141">
    <property type="entry name" value="Uracil-DNA glycosylase-like"/>
    <property type="match status" value="1"/>
</dbReference>
<dbReference type="AlphaFoldDB" id="A0A364NPN2"/>
<dbReference type="InterPro" id="IPR036895">
    <property type="entry name" value="Uracil-DNA_glycosylase-like_sf"/>
</dbReference>
<name>A0A364NPN2_9GAMM</name>
<dbReference type="RefSeq" id="WP_112158446.1">
    <property type="nucleotide sequence ID" value="NZ_QKRX01000003.1"/>
</dbReference>
<keyword evidence="3" id="KW-1185">Reference proteome</keyword>
<proteinExistence type="predicted"/>
<reference evidence="2 3" key="1">
    <citation type="submission" date="2018-06" db="EMBL/GenBank/DDBJ databases">
        <title>Nitrincola tibetense sp. nov., isolated from Lake XuguoCo on Tibetan Plateau.</title>
        <authorList>
            <person name="Xing P."/>
        </authorList>
    </citation>
    <scope>NUCLEOTIDE SEQUENCE [LARGE SCALE GENOMIC DNA]</scope>
    <source>
        <strain evidence="3">xg18</strain>
    </source>
</reference>
<comment type="caution">
    <text evidence="2">The sequence shown here is derived from an EMBL/GenBank/DDBJ whole genome shotgun (WGS) entry which is preliminary data.</text>
</comment>
<feature type="region of interest" description="Disordered" evidence="1">
    <location>
        <begin position="106"/>
        <end position="126"/>
    </location>
</feature>
<dbReference type="Proteomes" id="UP000250744">
    <property type="component" value="Unassembled WGS sequence"/>
</dbReference>
<evidence type="ECO:0008006" key="4">
    <source>
        <dbReference type="Google" id="ProtNLM"/>
    </source>
</evidence>
<organism evidence="2 3">
    <name type="scientific">Nitrincola tibetensis</name>
    <dbReference type="NCBI Taxonomy" id="2219697"/>
    <lineage>
        <taxon>Bacteria</taxon>
        <taxon>Pseudomonadati</taxon>
        <taxon>Pseudomonadota</taxon>
        <taxon>Gammaproteobacteria</taxon>
        <taxon>Oceanospirillales</taxon>
        <taxon>Oceanospirillaceae</taxon>
        <taxon>Nitrincola</taxon>
    </lineage>
</organism>
<evidence type="ECO:0000313" key="2">
    <source>
        <dbReference type="EMBL" id="RAU19059.1"/>
    </source>
</evidence>
<evidence type="ECO:0000313" key="3">
    <source>
        <dbReference type="Proteomes" id="UP000250744"/>
    </source>
</evidence>
<protein>
    <recommendedName>
        <fullName evidence="4">Uracil-DNA glycosylase-like domain-containing protein</fullName>
    </recommendedName>
</protein>
<dbReference type="OrthoDB" id="7061897at2"/>
<gene>
    <name evidence="2" type="ORF">DN062_06200</name>
</gene>